<name>A0ABX9WIG0_9ACTN</name>
<comment type="caution">
    <text evidence="1">The sequence shown here is derived from an EMBL/GenBank/DDBJ whole genome shotgun (WGS) entry which is preliminary data.</text>
</comment>
<organism evidence="1 2">
    <name type="scientific">Micromonospora solifontis</name>
    <dbReference type="NCBI Taxonomy" id="2487138"/>
    <lineage>
        <taxon>Bacteria</taxon>
        <taxon>Bacillati</taxon>
        <taxon>Actinomycetota</taxon>
        <taxon>Actinomycetes</taxon>
        <taxon>Micromonosporales</taxon>
        <taxon>Micromonosporaceae</taxon>
        <taxon>Micromonospora</taxon>
    </lineage>
</organism>
<gene>
    <name evidence="1" type="ORF">EFE23_08220</name>
</gene>
<keyword evidence="2" id="KW-1185">Reference proteome</keyword>
<dbReference type="EMBL" id="RJLN01000016">
    <property type="protein sequence ID" value="RNL99902.1"/>
    <property type="molecule type" value="Genomic_DNA"/>
</dbReference>
<accession>A0ABX9WIG0</accession>
<reference evidence="1 2" key="1">
    <citation type="submission" date="2018-11" db="EMBL/GenBank/DDBJ databases">
        <title>Micromonospora sp. PPF5-17, a new actinomycetes isolated from a hot spring soil.</title>
        <authorList>
            <person name="Thawai C."/>
        </authorList>
    </citation>
    <scope>NUCLEOTIDE SEQUENCE [LARGE SCALE GENOMIC DNA]</scope>
    <source>
        <strain evidence="1 2">PPF5-17</strain>
    </source>
</reference>
<proteinExistence type="predicted"/>
<sequence length="59" mass="5603">MTMAGDAGSRATRELLLVLAIAGAGLVLAMVAAFAPWHPAPAGLVGLHPPAGAAGDAAG</sequence>
<protein>
    <submittedName>
        <fullName evidence="1">Uncharacterized protein</fullName>
    </submittedName>
</protein>
<evidence type="ECO:0000313" key="2">
    <source>
        <dbReference type="Proteomes" id="UP000280698"/>
    </source>
</evidence>
<dbReference type="Proteomes" id="UP000280698">
    <property type="component" value="Unassembled WGS sequence"/>
</dbReference>
<evidence type="ECO:0000313" key="1">
    <source>
        <dbReference type="EMBL" id="RNL99902.1"/>
    </source>
</evidence>